<accession>A0ACC0VMN9</accession>
<dbReference type="Proteomes" id="UP001163321">
    <property type="component" value="Chromosome 8"/>
</dbReference>
<name>A0ACC0VMN9_9STRA</name>
<dbReference type="EMBL" id="CM047587">
    <property type="protein sequence ID" value="KAI9907719.1"/>
    <property type="molecule type" value="Genomic_DNA"/>
</dbReference>
<proteinExistence type="predicted"/>
<organism evidence="1 2">
    <name type="scientific">Peronosclerospora sorghi</name>
    <dbReference type="NCBI Taxonomy" id="230839"/>
    <lineage>
        <taxon>Eukaryota</taxon>
        <taxon>Sar</taxon>
        <taxon>Stramenopiles</taxon>
        <taxon>Oomycota</taxon>
        <taxon>Peronosporomycetes</taxon>
        <taxon>Peronosporales</taxon>
        <taxon>Peronosporaceae</taxon>
        <taxon>Peronosclerospora</taxon>
    </lineage>
</organism>
<keyword evidence="2" id="KW-1185">Reference proteome</keyword>
<evidence type="ECO:0000313" key="2">
    <source>
        <dbReference type="Proteomes" id="UP001163321"/>
    </source>
</evidence>
<gene>
    <name evidence="1" type="ORF">PsorP6_003264</name>
</gene>
<protein>
    <submittedName>
        <fullName evidence="1">Uncharacterized protein</fullName>
    </submittedName>
</protein>
<comment type="caution">
    <text evidence="1">The sequence shown here is derived from an EMBL/GenBank/DDBJ whole genome shotgun (WGS) entry which is preliminary data.</text>
</comment>
<evidence type="ECO:0000313" key="1">
    <source>
        <dbReference type="EMBL" id="KAI9907719.1"/>
    </source>
</evidence>
<sequence length="132" mass="15111">MGAINSTNHRSNSTARVKAVIYCFPSSEIGSLWKVDHITIDAFNYCIGYLVTTHIYCCPSYAKKSRHDSKDAPSCPAIQGDRDGRDTSEQNLAFRQRLPSEFRSSSALSCWQSQINRLVDLDTLMWYFRFSW</sequence>
<reference evidence="1 2" key="1">
    <citation type="journal article" date="2022" name="bioRxiv">
        <title>The genome of the oomycete Peronosclerospora sorghi, a cosmopolitan pathogen of maize and sorghum, is inflated with dispersed pseudogenes.</title>
        <authorList>
            <person name="Fletcher K."/>
            <person name="Martin F."/>
            <person name="Isakeit T."/>
            <person name="Cavanaugh K."/>
            <person name="Magill C."/>
            <person name="Michelmore R."/>
        </authorList>
    </citation>
    <scope>NUCLEOTIDE SEQUENCE [LARGE SCALE GENOMIC DNA]</scope>
    <source>
        <strain evidence="1">P6</strain>
    </source>
</reference>